<feature type="region of interest" description="Disordered" evidence="1">
    <location>
        <begin position="1"/>
        <end position="23"/>
    </location>
</feature>
<comment type="caution">
    <text evidence="2">The sequence shown here is derived from an EMBL/GenBank/DDBJ whole genome shotgun (WGS) entry which is preliminary data.</text>
</comment>
<gene>
    <name evidence="2" type="ORF">X943_004038</name>
</gene>
<accession>A0AAD9G808</accession>
<keyword evidence="3" id="KW-1185">Reference proteome</keyword>
<reference evidence="2" key="1">
    <citation type="journal article" date="2014" name="Nucleic Acids Res.">
        <title>The evolutionary dynamics of variant antigen genes in Babesia reveal a history of genomic innovation underlying host-parasite interaction.</title>
        <authorList>
            <person name="Jackson A.P."/>
            <person name="Otto T.D."/>
            <person name="Darby A."/>
            <person name="Ramaprasad A."/>
            <person name="Xia D."/>
            <person name="Echaide I.E."/>
            <person name="Farber M."/>
            <person name="Gahlot S."/>
            <person name="Gamble J."/>
            <person name="Gupta D."/>
            <person name="Gupta Y."/>
            <person name="Jackson L."/>
            <person name="Malandrin L."/>
            <person name="Malas T.B."/>
            <person name="Moussa E."/>
            <person name="Nair M."/>
            <person name="Reid A.J."/>
            <person name="Sanders M."/>
            <person name="Sharma J."/>
            <person name="Tracey A."/>
            <person name="Quail M.A."/>
            <person name="Weir W."/>
            <person name="Wastling J.M."/>
            <person name="Hall N."/>
            <person name="Willadsen P."/>
            <person name="Lingelbach K."/>
            <person name="Shiels B."/>
            <person name="Tait A."/>
            <person name="Berriman M."/>
            <person name="Allred D.R."/>
            <person name="Pain A."/>
        </authorList>
    </citation>
    <scope>NUCLEOTIDE SEQUENCE</scope>
    <source>
        <strain evidence="2">1802A</strain>
    </source>
</reference>
<evidence type="ECO:0000313" key="2">
    <source>
        <dbReference type="EMBL" id="KAK1933527.1"/>
    </source>
</evidence>
<organism evidence="2 3">
    <name type="scientific">Babesia divergens</name>
    <dbReference type="NCBI Taxonomy" id="32595"/>
    <lineage>
        <taxon>Eukaryota</taxon>
        <taxon>Sar</taxon>
        <taxon>Alveolata</taxon>
        <taxon>Apicomplexa</taxon>
        <taxon>Aconoidasida</taxon>
        <taxon>Piroplasmida</taxon>
        <taxon>Babesiidae</taxon>
        <taxon>Babesia</taxon>
    </lineage>
</organism>
<name>A0AAD9G808_BABDI</name>
<dbReference type="Proteomes" id="UP001195914">
    <property type="component" value="Unassembled WGS sequence"/>
</dbReference>
<proteinExistence type="predicted"/>
<evidence type="ECO:0000256" key="1">
    <source>
        <dbReference type="SAM" id="MobiDB-lite"/>
    </source>
</evidence>
<sequence length="90" mass="9698">MADEGSLDKLSGTPEDECANQNLDFSTALNSKVNNDSPVGDGDMTNILVDMACNPPIGLSTDDVNRRIITLLTVRLYMHSESVKVALESL</sequence>
<protein>
    <submittedName>
        <fullName evidence="2">Uncharacterized protein</fullName>
    </submittedName>
</protein>
<dbReference type="EMBL" id="JAHBMH010000073">
    <property type="protein sequence ID" value="KAK1933527.1"/>
    <property type="molecule type" value="Genomic_DNA"/>
</dbReference>
<dbReference type="AlphaFoldDB" id="A0AAD9G808"/>
<reference evidence="2" key="2">
    <citation type="submission" date="2021-05" db="EMBL/GenBank/DDBJ databases">
        <authorList>
            <person name="Pain A."/>
        </authorList>
    </citation>
    <scope>NUCLEOTIDE SEQUENCE</scope>
    <source>
        <strain evidence="2">1802A</strain>
    </source>
</reference>
<evidence type="ECO:0000313" key="3">
    <source>
        <dbReference type="Proteomes" id="UP001195914"/>
    </source>
</evidence>